<feature type="region of interest" description="Disordered" evidence="1">
    <location>
        <begin position="72"/>
        <end position="118"/>
    </location>
</feature>
<gene>
    <name evidence="2" type="ORF">SDJN03_13680</name>
</gene>
<comment type="caution">
    <text evidence="2">The sequence shown here is derived from an EMBL/GenBank/DDBJ whole genome shotgun (WGS) entry which is preliminary data.</text>
</comment>
<dbReference type="Proteomes" id="UP000685013">
    <property type="component" value="Chromosome 9"/>
</dbReference>
<accession>A0AAV6N2K1</accession>
<feature type="non-terminal residue" evidence="2">
    <location>
        <position position="1"/>
    </location>
</feature>
<evidence type="ECO:0000256" key="1">
    <source>
        <dbReference type="SAM" id="MobiDB-lite"/>
    </source>
</evidence>
<dbReference type="AlphaFoldDB" id="A0AAV6N2K1"/>
<feature type="compositionally biased region" description="Low complexity" evidence="1">
    <location>
        <begin position="85"/>
        <end position="99"/>
    </location>
</feature>
<reference evidence="2 3" key="1">
    <citation type="journal article" date="2021" name="Hortic Res">
        <title>The domestication of Cucurbita argyrosperma as revealed by the genome of its wild relative.</title>
        <authorList>
            <person name="Barrera-Redondo J."/>
            <person name="Sanchez-de la Vega G."/>
            <person name="Aguirre-Liguori J.A."/>
            <person name="Castellanos-Morales G."/>
            <person name="Gutierrez-Guerrero Y.T."/>
            <person name="Aguirre-Dugua X."/>
            <person name="Aguirre-Planter E."/>
            <person name="Tenaillon M.I."/>
            <person name="Lira-Saade R."/>
            <person name="Eguiarte L.E."/>
        </authorList>
    </citation>
    <scope>NUCLEOTIDE SEQUENCE [LARGE SCALE GENOMIC DNA]</scope>
    <source>
        <strain evidence="2">JBR-2021</strain>
    </source>
</reference>
<keyword evidence="3" id="KW-1185">Reference proteome</keyword>
<proteinExistence type="predicted"/>
<feature type="compositionally biased region" description="Gly residues" evidence="1">
    <location>
        <begin position="100"/>
        <end position="116"/>
    </location>
</feature>
<name>A0AAV6N2K1_9ROSI</name>
<evidence type="ECO:0000313" key="2">
    <source>
        <dbReference type="EMBL" id="KAG6591334.1"/>
    </source>
</evidence>
<dbReference type="EMBL" id="JAGKQH010000009">
    <property type="protein sequence ID" value="KAG6591334.1"/>
    <property type="molecule type" value="Genomic_DNA"/>
</dbReference>
<feature type="compositionally biased region" description="Polar residues" evidence="1">
    <location>
        <begin position="72"/>
        <end position="81"/>
    </location>
</feature>
<sequence>MTPSPSTSNTPIIAMHSSMDFTYPSRPNIFCSPAGPMNPHPFSPSKHLKSPFQILLLFLLPALHQPFEVSELQQQDWSSSPEILPSPSASRWRKAASASGGAGVRRSSGGGGGFRPGGLMFEAKAREVELEIGVGKPFEGSGNG</sequence>
<evidence type="ECO:0000313" key="3">
    <source>
        <dbReference type="Proteomes" id="UP000685013"/>
    </source>
</evidence>
<protein>
    <submittedName>
        <fullName evidence="2">Uncharacterized protein</fullName>
    </submittedName>
</protein>
<organism evidence="2 3">
    <name type="scientific">Cucurbita argyrosperma subsp. sororia</name>
    <dbReference type="NCBI Taxonomy" id="37648"/>
    <lineage>
        <taxon>Eukaryota</taxon>
        <taxon>Viridiplantae</taxon>
        <taxon>Streptophyta</taxon>
        <taxon>Embryophyta</taxon>
        <taxon>Tracheophyta</taxon>
        <taxon>Spermatophyta</taxon>
        <taxon>Magnoliopsida</taxon>
        <taxon>eudicotyledons</taxon>
        <taxon>Gunneridae</taxon>
        <taxon>Pentapetalae</taxon>
        <taxon>rosids</taxon>
        <taxon>fabids</taxon>
        <taxon>Cucurbitales</taxon>
        <taxon>Cucurbitaceae</taxon>
        <taxon>Cucurbiteae</taxon>
        <taxon>Cucurbita</taxon>
    </lineage>
</organism>